<evidence type="ECO:0000256" key="3">
    <source>
        <dbReference type="ARBA" id="ARBA00022776"/>
    </source>
</evidence>
<reference evidence="5 6" key="2">
    <citation type="submission" date="2018-11" db="EMBL/GenBank/DDBJ databases">
        <authorList>
            <consortium name="Pathogen Informatics"/>
        </authorList>
    </citation>
    <scope>NUCLEOTIDE SEQUENCE [LARGE SCALE GENOMIC DNA]</scope>
</reference>
<keyword evidence="6" id="KW-1185">Reference proteome</keyword>
<dbReference type="Gene3D" id="1.25.10.10">
    <property type="entry name" value="Leucine-rich Repeat Variant"/>
    <property type="match status" value="1"/>
</dbReference>
<dbReference type="GO" id="GO:0060090">
    <property type="term" value="F:molecular adaptor activity"/>
    <property type="evidence" value="ECO:0007669"/>
    <property type="project" value="TreeGrafter"/>
</dbReference>
<proteinExistence type="inferred from homology"/>
<dbReference type="EMBL" id="UZAM01016072">
    <property type="protein sequence ID" value="VDP41654.1"/>
    <property type="molecule type" value="Genomic_DNA"/>
</dbReference>
<comment type="similarity">
    <text evidence="1">Belongs to the APC1 family.</text>
</comment>
<evidence type="ECO:0000313" key="5">
    <source>
        <dbReference type="EMBL" id="VDP41654.1"/>
    </source>
</evidence>
<keyword evidence="4" id="KW-0131">Cell cycle</keyword>
<dbReference type="Proteomes" id="UP000270296">
    <property type="component" value="Unassembled WGS sequence"/>
</dbReference>
<dbReference type="GO" id="GO:0070979">
    <property type="term" value="P:protein K11-linked ubiquitination"/>
    <property type="evidence" value="ECO:0007669"/>
    <property type="project" value="TreeGrafter"/>
</dbReference>
<dbReference type="PANTHER" id="PTHR12827">
    <property type="entry name" value="MEIOTIC CHECKPOINT REGULATOR TSG24 FAMILY MEMBER"/>
    <property type="match status" value="1"/>
</dbReference>
<dbReference type="GO" id="GO:0031145">
    <property type="term" value="P:anaphase-promoting complex-dependent catabolic process"/>
    <property type="evidence" value="ECO:0007669"/>
    <property type="project" value="TreeGrafter"/>
</dbReference>
<dbReference type="InterPro" id="IPR024990">
    <property type="entry name" value="Apc1"/>
</dbReference>
<dbReference type="GO" id="GO:0007091">
    <property type="term" value="P:metaphase/anaphase transition of mitotic cell cycle"/>
    <property type="evidence" value="ECO:0007669"/>
    <property type="project" value="TreeGrafter"/>
</dbReference>
<keyword evidence="2" id="KW-0132">Cell division</keyword>
<dbReference type="OrthoDB" id="26401at2759"/>
<sequence length="531" mass="59900">MLFYTLTFCSIIGRNRCSEMTLRRMIQGKNGWLQRSLASLGYSIPCNPETWHRDDLERVLNLLKSFKEYLYSVVPGVSLMLIEYVLCLSGDEERLSDVKLSFDFPVAKQANYRKLSYDANRKNIVHDGMHETLNNEFIKARFPGDQRLHEVRRMLCSSEPILVALKRAVGMNDQEFREDQERFLYSACLRMMTCPIARGMFTMKSSKPLVGQRVHIPELNFAGKTPQNLPIDLSHIEVASNIRTWPQFHNGVAAALMACSNADTDRELSSTWISYNLPRLAGFVLGLGLNGHLKNLALFNIHEYLAKGDAMLSCAMLIGVAASRRGTADVTAFKMLATHLPFLLPSSLLELNIDPLVQTAAVIGAGLLFAESSNSRLSEAMIREIDRPASVNNDCFVDKEAYALSCGLALGFINLGKGNSKFASSWINLHTLYPECKIFTSYEFKLCHDQMRIILQSIWRYFYSPFTFLESCIMRLAGLMMVSSSFSESCPLRCNFFAHTVTSQTHVCSVTHLLMFLFLVIPNVLFPCCLV</sequence>
<dbReference type="PANTHER" id="PTHR12827:SF3">
    <property type="entry name" value="ANAPHASE-PROMOTING COMPLEX SUBUNIT 1"/>
    <property type="match status" value="1"/>
</dbReference>
<dbReference type="GO" id="GO:0005680">
    <property type="term" value="C:anaphase-promoting complex"/>
    <property type="evidence" value="ECO:0007669"/>
    <property type="project" value="InterPro"/>
</dbReference>
<name>A0A183J6Y4_9BILA</name>
<evidence type="ECO:0000256" key="1">
    <source>
        <dbReference type="ARBA" id="ARBA00010547"/>
    </source>
</evidence>
<dbReference type="WBParaSite" id="SBAD_0001201901-mRNA-1">
    <property type="protein sequence ID" value="SBAD_0001201901-mRNA-1"/>
    <property type="gene ID" value="SBAD_0001201901"/>
</dbReference>
<accession>A0A183J6Y4</accession>
<dbReference type="AlphaFoldDB" id="A0A183J6Y4"/>
<dbReference type="InterPro" id="IPR011989">
    <property type="entry name" value="ARM-like"/>
</dbReference>
<evidence type="ECO:0000256" key="2">
    <source>
        <dbReference type="ARBA" id="ARBA00022618"/>
    </source>
</evidence>
<organism evidence="7">
    <name type="scientific">Soboliphyme baturini</name>
    <dbReference type="NCBI Taxonomy" id="241478"/>
    <lineage>
        <taxon>Eukaryota</taxon>
        <taxon>Metazoa</taxon>
        <taxon>Ecdysozoa</taxon>
        <taxon>Nematoda</taxon>
        <taxon>Enoplea</taxon>
        <taxon>Dorylaimia</taxon>
        <taxon>Dioctophymatida</taxon>
        <taxon>Dioctophymatoidea</taxon>
        <taxon>Soboliphymatidae</taxon>
        <taxon>Soboliphyme</taxon>
    </lineage>
</organism>
<protein>
    <submittedName>
        <fullName evidence="7">Anaphase-promoting complex subunit 1</fullName>
    </submittedName>
</protein>
<reference evidence="7" key="1">
    <citation type="submission" date="2016-06" db="UniProtKB">
        <authorList>
            <consortium name="WormBaseParasite"/>
        </authorList>
    </citation>
    <scope>IDENTIFICATION</scope>
</reference>
<dbReference type="GO" id="GO:0051301">
    <property type="term" value="P:cell division"/>
    <property type="evidence" value="ECO:0007669"/>
    <property type="project" value="UniProtKB-KW"/>
</dbReference>
<evidence type="ECO:0000313" key="6">
    <source>
        <dbReference type="Proteomes" id="UP000270296"/>
    </source>
</evidence>
<keyword evidence="3" id="KW-0498">Mitosis</keyword>
<evidence type="ECO:0000256" key="4">
    <source>
        <dbReference type="ARBA" id="ARBA00023306"/>
    </source>
</evidence>
<evidence type="ECO:0000313" key="7">
    <source>
        <dbReference type="WBParaSite" id="SBAD_0001201901-mRNA-1"/>
    </source>
</evidence>
<gene>
    <name evidence="5" type="ORF">SBAD_LOCUS11632</name>
</gene>